<dbReference type="RefSeq" id="WP_344511014.1">
    <property type="nucleotide sequence ID" value="NZ_BAAAQD010000026.1"/>
</dbReference>
<keyword evidence="2 4" id="KW-0238">DNA-binding</keyword>
<dbReference type="Gene3D" id="1.10.10.60">
    <property type="entry name" value="Homeodomain-like"/>
    <property type="match status" value="1"/>
</dbReference>
<evidence type="ECO:0000256" key="1">
    <source>
        <dbReference type="ARBA" id="ARBA00023015"/>
    </source>
</evidence>
<keyword evidence="7" id="KW-1185">Reference proteome</keyword>
<comment type="caution">
    <text evidence="6">The sequence shown here is derived from an EMBL/GenBank/DDBJ whole genome shotgun (WGS) entry which is preliminary data.</text>
</comment>
<evidence type="ECO:0000259" key="5">
    <source>
        <dbReference type="PROSITE" id="PS50977"/>
    </source>
</evidence>
<sequence>MPQTPAKGRTARLSREVVAAAAVELLDEHGERGLTFKLLTERLKTGAGALYWHVANKDDLVRLAADRVMGDALTGGADASLHTLALAIYDTFERHPWAASHIGVVPPQPNALRLLDRIGTLVAKTTLPPERHFVTATAIFNFVTSVTAQESSNAATAAAGVSRDTVLAELAAQWEALDPAAFPFLTRAAADLRDHDDRDQFVAGLDLLLDGLRLQELKLDTATDPDRP</sequence>
<dbReference type="InterPro" id="IPR004111">
    <property type="entry name" value="Repressor_TetR_C"/>
</dbReference>
<proteinExistence type="predicted"/>
<dbReference type="InterPro" id="IPR050109">
    <property type="entry name" value="HTH-type_TetR-like_transc_reg"/>
</dbReference>
<evidence type="ECO:0000256" key="4">
    <source>
        <dbReference type="PROSITE-ProRule" id="PRU00335"/>
    </source>
</evidence>
<reference evidence="7" key="1">
    <citation type="journal article" date="2019" name="Int. J. Syst. Evol. Microbiol.">
        <title>The Global Catalogue of Microorganisms (GCM) 10K type strain sequencing project: providing services to taxonomists for standard genome sequencing and annotation.</title>
        <authorList>
            <consortium name="The Broad Institute Genomics Platform"/>
            <consortium name="The Broad Institute Genome Sequencing Center for Infectious Disease"/>
            <person name="Wu L."/>
            <person name="Ma J."/>
        </authorList>
    </citation>
    <scope>NUCLEOTIDE SEQUENCE [LARGE SCALE GENOMIC DNA]</scope>
    <source>
        <strain evidence="7">JCM 15933</strain>
    </source>
</reference>
<dbReference type="SUPFAM" id="SSF48498">
    <property type="entry name" value="Tetracyclin repressor-like, C-terminal domain"/>
    <property type="match status" value="1"/>
</dbReference>
<feature type="DNA-binding region" description="H-T-H motif" evidence="4">
    <location>
        <begin position="35"/>
        <end position="54"/>
    </location>
</feature>
<gene>
    <name evidence="6" type="ORF">GCM10009827_093210</name>
</gene>
<dbReference type="PROSITE" id="PS50977">
    <property type="entry name" value="HTH_TETR_2"/>
    <property type="match status" value="1"/>
</dbReference>
<dbReference type="PANTHER" id="PTHR30055:SF151">
    <property type="entry name" value="TRANSCRIPTIONAL REGULATORY PROTEIN"/>
    <property type="match status" value="1"/>
</dbReference>
<accession>A0ABP4NB43</accession>
<keyword evidence="3" id="KW-0804">Transcription</keyword>
<name>A0ABP4NB43_9ACTN</name>
<dbReference type="SUPFAM" id="SSF46689">
    <property type="entry name" value="Homeodomain-like"/>
    <property type="match status" value="1"/>
</dbReference>
<feature type="domain" description="HTH tetR-type" evidence="5">
    <location>
        <begin position="12"/>
        <end position="72"/>
    </location>
</feature>
<dbReference type="InterPro" id="IPR001647">
    <property type="entry name" value="HTH_TetR"/>
</dbReference>
<dbReference type="InterPro" id="IPR036271">
    <property type="entry name" value="Tet_transcr_reg_TetR-rel_C_sf"/>
</dbReference>
<dbReference type="EMBL" id="BAAAQD010000026">
    <property type="protein sequence ID" value="GAA1557639.1"/>
    <property type="molecule type" value="Genomic_DNA"/>
</dbReference>
<evidence type="ECO:0000313" key="7">
    <source>
        <dbReference type="Proteomes" id="UP001501470"/>
    </source>
</evidence>
<dbReference type="InterPro" id="IPR009057">
    <property type="entry name" value="Homeodomain-like_sf"/>
</dbReference>
<protein>
    <submittedName>
        <fullName evidence="6">TetR/AcrR family transcriptional regulator</fullName>
    </submittedName>
</protein>
<evidence type="ECO:0000256" key="2">
    <source>
        <dbReference type="ARBA" id="ARBA00023125"/>
    </source>
</evidence>
<organism evidence="6 7">
    <name type="scientific">Dactylosporangium maewongense</name>
    <dbReference type="NCBI Taxonomy" id="634393"/>
    <lineage>
        <taxon>Bacteria</taxon>
        <taxon>Bacillati</taxon>
        <taxon>Actinomycetota</taxon>
        <taxon>Actinomycetes</taxon>
        <taxon>Micromonosporales</taxon>
        <taxon>Micromonosporaceae</taxon>
        <taxon>Dactylosporangium</taxon>
    </lineage>
</organism>
<dbReference type="Pfam" id="PF02909">
    <property type="entry name" value="TetR_C_1"/>
    <property type="match status" value="1"/>
</dbReference>
<evidence type="ECO:0000313" key="6">
    <source>
        <dbReference type="EMBL" id="GAA1557639.1"/>
    </source>
</evidence>
<dbReference type="Gene3D" id="1.10.357.10">
    <property type="entry name" value="Tetracycline Repressor, domain 2"/>
    <property type="match status" value="1"/>
</dbReference>
<dbReference type="Pfam" id="PF00440">
    <property type="entry name" value="TetR_N"/>
    <property type="match status" value="1"/>
</dbReference>
<dbReference type="Proteomes" id="UP001501470">
    <property type="component" value="Unassembled WGS sequence"/>
</dbReference>
<dbReference type="PANTHER" id="PTHR30055">
    <property type="entry name" value="HTH-TYPE TRANSCRIPTIONAL REGULATOR RUTR"/>
    <property type="match status" value="1"/>
</dbReference>
<keyword evidence="1" id="KW-0805">Transcription regulation</keyword>
<evidence type="ECO:0000256" key="3">
    <source>
        <dbReference type="ARBA" id="ARBA00023163"/>
    </source>
</evidence>